<dbReference type="PANTHER" id="PTHR33406">
    <property type="entry name" value="MEMBRANE PROTEIN MJ1562-RELATED"/>
    <property type="match status" value="1"/>
</dbReference>
<feature type="transmembrane region" description="Helical" evidence="6">
    <location>
        <begin position="87"/>
        <end position="106"/>
    </location>
</feature>
<feature type="transmembrane region" description="Helical" evidence="6">
    <location>
        <begin position="47"/>
        <end position="67"/>
    </location>
</feature>
<keyword evidence="4 6" id="KW-1133">Transmembrane helix</keyword>
<dbReference type="InterPro" id="IPR050545">
    <property type="entry name" value="Mycobact_MmpL"/>
</dbReference>
<dbReference type="AlphaFoldDB" id="A0A3D3R337"/>
<evidence type="ECO:0000313" key="8">
    <source>
        <dbReference type="EMBL" id="HCO22407.1"/>
    </source>
</evidence>
<protein>
    <submittedName>
        <fullName evidence="8">RND transporter</fullName>
    </submittedName>
</protein>
<proteinExistence type="predicted"/>
<dbReference type="SUPFAM" id="SSF82866">
    <property type="entry name" value="Multidrug efflux transporter AcrB transmembrane domain"/>
    <property type="match status" value="2"/>
</dbReference>
<feature type="transmembrane region" description="Helical" evidence="6">
    <location>
        <begin position="479"/>
        <end position="503"/>
    </location>
</feature>
<evidence type="ECO:0000256" key="5">
    <source>
        <dbReference type="ARBA" id="ARBA00023136"/>
    </source>
</evidence>
<reference evidence="8 9" key="1">
    <citation type="journal article" date="2018" name="Nat. Biotechnol.">
        <title>A standardized bacterial taxonomy based on genome phylogeny substantially revises the tree of life.</title>
        <authorList>
            <person name="Parks D.H."/>
            <person name="Chuvochina M."/>
            <person name="Waite D.W."/>
            <person name="Rinke C."/>
            <person name="Skarshewski A."/>
            <person name="Chaumeil P.A."/>
            <person name="Hugenholtz P."/>
        </authorList>
    </citation>
    <scope>NUCLEOTIDE SEQUENCE [LARGE SCALE GENOMIC DNA]</scope>
    <source>
        <strain evidence="8">UBA9375</strain>
    </source>
</reference>
<comment type="subcellular location">
    <subcellularLocation>
        <location evidence="1">Cell membrane</location>
        <topology evidence="1">Multi-pass membrane protein</topology>
    </subcellularLocation>
</comment>
<organism evidence="8 9">
    <name type="scientific">Gimesia maris</name>
    <dbReference type="NCBI Taxonomy" id="122"/>
    <lineage>
        <taxon>Bacteria</taxon>
        <taxon>Pseudomonadati</taxon>
        <taxon>Planctomycetota</taxon>
        <taxon>Planctomycetia</taxon>
        <taxon>Planctomycetales</taxon>
        <taxon>Planctomycetaceae</taxon>
        <taxon>Gimesia</taxon>
    </lineage>
</organism>
<evidence type="ECO:0000259" key="7">
    <source>
        <dbReference type="Pfam" id="PF03176"/>
    </source>
</evidence>
<dbReference type="PANTHER" id="PTHR33406:SF12">
    <property type="entry name" value="BLR2997 PROTEIN"/>
    <property type="match status" value="1"/>
</dbReference>
<dbReference type="InterPro" id="IPR004869">
    <property type="entry name" value="MMPL_dom"/>
</dbReference>
<evidence type="ECO:0000256" key="1">
    <source>
        <dbReference type="ARBA" id="ARBA00004651"/>
    </source>
</evidence>
<sequence length="511" mass="56053">ITLLISLCLLYYSFREWKKTLATLGLTIWAINLTTALIYLGGGEMNFILGALSVMVMVFTLAISIHVHHYVASCIDEPDPLAVALKIAWKPCVLATLTTTIGLFSLTVSEIGPVIQFGYAASVGTFVSLITGLGLTPAVLTLWPIDPKMVHSGGKRWNFQQCANWLIDHAGRVSIATIILVMTTGVGLFSLRTKIDPLDFLPAEGRVIQDVRAVQNNLTELDSIEAIVDFGDEEIPFIKKVEHIRKLETIIQQHPAVRHTMSLASFFPKQFPESPFETARLLSHAQSAHGDNDFTSDGERLWRISARISSDADLPQDQVYDELAVMIDDPNVILTGVAPLLRRAQNQIFTGFWESFSMAFVIITIVMIVSLRSIKAGLVAMVPNLTPICIVFGILGWYQIPIDIGIMMTASIALGIAVDGTFHFLVRYQSQFRLTRNSAQASRDSLLMTGEPIFTAAVITGAGMLALTLSNFVPTARFGYMMTSLLVAALVGDLVLLPCLLALRPKKSDDQ</sequence>
<accession>A0A3D3R337</accession>
<feature type="transmembrane region" description="Helical" evidence="6">
    <location>
        <begin position="352"/>
        <end position="371"/>
    </location>
</feature>
<evidence type="ECO:0000256" key="6">
    <source>
        <dbReference type="SAM" id="Phobius"/>
    </source>
</evidence>
<feature type="domain" description="Membrane transport protein MMPL" evidence="7">
    <location>
        <begin position="266"/>
        <end position="503"/>
    </location>
</feature>
<evidence type="ECO:0000313" key="9">
    <source>
        <dbReference type="Proteomes" id="UP000263642"/>
    </source>
</evidence>
<feature type="transmembrane region" description="Helical" evidence="6">
    <location>
        <begin position="378"/>
        <end position="398"/>
    </location>
</feature>
<name>A0A3D3R337_9PLAN</name>
<dbReference type="EMBL" id="DQAY01000030">
    <property type="protein sequence ID" value="HCO22407.1"/>
    <property type="molecule type" value="Genomic_DNA"/>
</dbReference>
<gene>
    <name evidence="8" type="ORF">DIT97_04835</name>
</gene>
<dbReference type="Pfam" id="PF03176">
    <property type="entry name" value="MMPL"/>
    <property type="match status" value="1"/>
</dbReference>
<dbReference type="Proteomes" id="UP000263642">
    <property type="component" value="Unassembled WGS sequence"/>
</dbReference>
<dbReference type="Gene3D" id="1.20.1640.10">
    <property type="entry name" value="Multidrug efflux transporter AcrB transmembrane domain"/>
    <property type="match status" value="2"/>
</dbReference>
<comment type="caution">
    <text evidence="8">The sequence shown here is derived from an EMBL/GenBank/DDBJ whole genome shotgun (WGS) entry which is preliminary data.</text>
</comment>
<feature type="transmembrane region" description="Helical" evidence="6">
    <location>
        <begin position="118"/>
        <end position="143"/>
    </location>
</feature>
<evidence type="ECO:0000256" key="4">
    <source>
        <dbReference type="ARBA" id="ARBA00022989"/>
    </source>
</evidence>
<evidence type="ECO:0000256" key="2">
    <source>
        <dbReference type="ARBA" id="ARBA00022475"/>
    </source>
</evidence>
<feature type="transmembrane region" description="Helical" evidence="6">
    <location>
        <begin position="404"/>
        <end position="426"/>
    </location>
</feature>
<keyword evidence="5 6" id="KW-0472">Membrane</keyword>
<dbReference type="GO" id="GO:0005886">
    <property type="term" value="C:plasma membrane"/>
    <property type="evidence" value="ECO:0007669"/>
    <property type="project" value="UniProtKB-SubCell"/>
</dbReference>
<keyword evidence="2" id="KW-1003">Cell membrane</keyword>
<feature type="non-terminal residue" evidence="8">
    <location>
        <position position="511"/>
    </location>
</feature>
<feature type="transmembrane region" description="Helical" evidence="6">
    <location>
        <begin position="446"/>
        <end position="467"/>
    </location>
</feature>
<feature type="non-terminal residue" evidence="8">
    <location>
        <position position="1"/>
    </location>
</feature>
<feature type="transmembrane region" description="Helical" evidence="6">
    <location>
        <begin position="20"/>
        <end position="40"/>
    </location>
</feature>
<keyword evidence="3 6" id="KW-0812">Transmembrane</keyword>
<evidence type="ECO:0000256" key="3">
    <source>
        <dbReference type="ARBA" id="ARBA00022692"/>
    </source>
</evidence>